<keyword evidence="7" id="KW-0325">Glycoprotein</keyword>
<evidence type="ECO:0000256" key="10">
    <source>
        <dbReference type="SAM" id="SignalP"/>
    </source>
</evidence>
<keyword evidence="8" id="KW-0449">Lipoprotein</keyword>
<feature type="compositionally biased region" description="Low complexity" evidence="9">
    <location>
        <begin position="107"/>
        <end position="131"/>
    </location>
</feature>
<keyword evidence="3" id="KW-1003">Cell membrane</keyword>
<evidence type="ECO:0000256" key="5">
    <source>
        <dbReference type="ARBA" id="ARBA00022729"/>
    </source>
</evidence>
<dbReference type="Gene3D" id="1.10.110.10">
    <property type="entry name" value="Plant lipid-transfer and hydrophobic proteins"/>
    <property type="match status" value="1"/>
</dbReference>
<dbReference type="InterPro" id="IPR016140">
    <property type="entry name" value="Bifunc_inhib/LTP/seed_store"/>
</dbReference>
<dbReference type="PANTHER" id="PTHR33044">
    <property type="entry name" value="BIFUNCTIONAL INHIBITOR/LIPID-TRANSFER PROTEIN/SEED STORAGE 2S ALBUMIN SUPERFAMILY PROTEIN-RELATED"/>
    <property type="match status" value="1"/>
</dbReference>
<proteinExistence type="inferred from homology"/>
<evidence type="ECO:0000256" key="6">
    <source>
        <dbReference type="ARBA" id="ARBA00023157"/>
    </source>
</evidence>
<accession>A0ABD3BJC0</accession>
<dbReference type="GO" id="GO:0098552">
    <property type="term" value="C:side of membrane"/>
    <property type="evidence" value="ECO:0007669"/>
    <property type="project" value="UniProtKB-KW"/>
</dbReference>
<comment type="similarity">
    <text evidence="2">Belongs to the plant LTP family.</text>
</comment>
<dbReference type="Pfam" id="PF14368">
    <property type="entry name" value="LTP_2"/>
    <property type="match status" value="1"/>
</dbReference>
<dbReference type="CDD" id="cd00010">
    <property type="entry name" value="AAI_LTSS"/>
    <property type="match status" value="1"/>
</dbReference>
<evidence type="ECO:0000256" key="4">
    <source>
        <dbReference type="ARBA" id="ARBA00022622"/>
    </source>
</evidence>
<dbReference type="SUPFAM" id="SSF47699">
    <property type="entry name" value="Bifunctional inhibitor/lipid-transfer protein/seed storage 2S albumin"/>
    <property type="match status" value="1"/>
</dbReference>
<evidence type="ECO:0000313" key="12">
    <source>
        <dbReference type="EMBL" id="KAL3617541.1"/>
    </source>
</evidence>
<dbReference type="AlphaFoldDB" id="A0ABD3BJC0"/>
<feature type="region of interest" description="Disordered" evidence="9">
    <location>
        <begin position="99"/>
        <end position="140"/>
    </location>
</feature>
<comment type="subcellular location">
    <subcellularLocation>
        <location evidence="1">Cell membrane</location>
        <topology evidence="1">Lipid-anchor</topology>
        <topology evidence="1">GPI-anchor</topology>
    </subcellularLocation>
</comment>
<keyword evidence="4" id="KW-0336">GPI-anchor</keyword>
<name>A0ABD3BJC0_9LAMI</name>
<reference evidence="13" key="1">
    <citation type="journal article" date="2024" name="IScience">
        <title>Strigolactones Initiate the Formation of Haustorium-like Structures in Castilleja.</title>
        <authorList>
            <person name="Buerger M."/>
            <person name="Peterson D."/>
            <person name="Chory J."/>
        </authorList>
    </citation>
    <scope>NUCLEOTIDE SEQUENCE [LARGE SCALE GENOMIC DNA]</scope>
</reference>
<evidence type="ECO:0000259" key="11">
    <source>
        <dbReference type="Pfam" id="PF14368"/>
    </source>
</evidence>
<gene>
    <name evidence="12" type="ORF">CASFOL_037862</name>
</gene>
<keyword evidence="13" id="KW-1185">Reference proteome</keyword>
<dbReference type="Proteomes" id="UP001632038">
    <property type="component" value="Unassembled WGS sequence"/>
</dbReference>
<sequence>MATSYSVLVLFIVILFYVGHSQGQGGGGDPMACVQKLLPCQPYLKGSPSPPATCCVPLNQILTTDLHCLCTVFSDPALLKSLNVTQHDAINLANSCGAHADSSLCKPAAAPSPSTQTAPSTNNTTGPSTNSKFGNEPTSE</sequence>
<keyword evidence="4" id="KW-0472">Membrane</keyword>
<evidence type="ECO:0000256" key="8">
    <source>
        <dbReference type="ARBA" id="ARBA00023288"/>
    </source>
</evidence>
<evidence type="ECO:0000256" key="1">
    <source>
        <dbReference type="ARBA" id="ARBA00004609"/>
    </source>
</evidence>
<evidence type="ECO:0000256" key="3">
    <source>
        <dbReference type="ARBA" id="ARBA00022475"/>
    </source>
</evidence>
<evidence type="ECO:0000256" key="9">
    <source>
        <dbReference type="SAM" id="MobiDB-lite"/>
    </source>
</evidence>
<evidence type="ECO:0000256" key="7">
    <source>
        <dbReference type="ARBA" id="ARBA00023180"/>
    </source>
</evidence>
<comment type="caution">
    <text evidence="12">The sequence shown here is derived from an EMBL/GenBank/DDBJ whole genome shotgun (WGS) entry which is preliminary data.</text>
</comment>
<keyword evidence="5 10" id="KW-0732">Signal</keyword>
<feature type="domain" description="Bifunctional inhibitor/plant lipid transfer protein/seed storage helical" evidence="11">
    <location>
        <begin position="31"/>
        <end position="105"/>
    </location>
</feature>
<evidence type="ECO:0000256" key="2">
    <source>
        <dbReference type="ARBA" id="ARBA00009748"/>
    </source>
</evidence>
<dbReference type="InterPro" id="IPR043325">
    <property type="entry name" value="LTSS"/>
</dbReference>
<evidence type="ECO:0000313" key="13">
    <source>
        <dbReference type="Proteomes" id="UP001632038"/>
    </source>
</evidence>
<dbReference type="InterPro" id="IPR036312">
    <property type="entry name" value="Bifun_inhib/LTP/seed_sf"/>
</dbReference>
<protein>
    <recommendedName>
        <fullName evidence="11">Bifunctional inhibitor/plant lipid transfer protein/seed storage helical domain-containing protein</fullName>
    </recommendedName>
</protein>
<dbReference type="GO" id="GO:0005886">
    <property type="term" value="C:plasma membrane"/>
    <property type="evidence" value="ECO:0007669"/>
    <property type="project" value="UniProtKB-SubCell"/>
</dbReference>
<feature type="signal peptide" evidence="10">
    <location>
        <begin position="1"/>
        <end position="23"/>
    </location>
</feature>
<dbReference type="EMBL" id="JAVIJP010000081">
    <property type="protein sequence ID" value="KAL3617541.1"/>
    <property type="molecule type" value="Genomic_DNA"/>
</dbReference>
<feature type="chain" id="PRO_5044815593" description="Bifunctional inhibitor/plant lipid transfer protein/seed storage helical domain-containing protein" evidence="10">
    <location>
        <begin position="24"/>
        <end position="140"/>
    </location>
</feature>
<organism evidence="12 13">
    <name type="scientific">Castilleja foliolosa</name>
    <dbReference type="NCBI Taxonomy" id="1961234"/>
    <lineage>
        <taxon>Eukaryota</taxon>
        <taxon>Viridiplantae</taxon>
        <taxon>Streptophyta</taxon>
        <taxon>Embryophyta</taxon>
        <taxon>Tracheophyta</taxon>
        <taxon>Spermatophyta</taxon>
        <taxon>Magnoliopsida</taxon>
        <taxon>eudicotyledons</taxon>
        <taxon>Gunneridae</taxon>
        <taxon>Pentapetalae</taxon>
        <taxon>asterids</taxon>
        <taxon>lamiids</taxon>
        <taxon>Lamiales</taxon>
        <taxon>Orobanchaceae</taxon>
        <taxon>Pedicularideae</taxon>
        <taxon>Castillejinae</taxon>
        <taxon>Castilleja</taxon>
    </lineage>
</organism>
<keyword evidence="6" id="KW-1015">Disulfide bond</keyword>